<reference evidence="1" key="2">
    <citation type="submission" date="2021-04" db="EMBL/GenBank/DDBJ databases">
        <authorList>
            <person name="Gilroy R."/>
        </authorList>
    </citation>
    <scope>NUCLEOTIDE SEQUENCE</scope>
    <source>
        <strain evidence="1">ChiHejej3B27-2180</strain>
    </source>
</reference>
<feature type="non-terminal residue" evidence="1">
    <location>
        <position position="1"/>
    </location>
</feature>
<evidence type="ECO:0008006" key="3">
    <source>
        <dbReference type="Google" id="ProtNLM"/>
    </source>
</evidence>
<evidence type="ECO:0000313" key="1">
    <source>
        <dbReference type="EMBL" id="HIW70329.1"/>
    </source>
</evidence>
<dbReference type="AlphaFoldDB" id="A0A9D1QPD3"/>
<sequence length="172" mass="19186">SQSASTKNVTVVHNIHGQQAYLLTGRWGLRADVLSLYSISGQLLAEIKQASFGLVPRFHLFQNRQQVGSVGLSLGFSRELVYIRGLNWIVVGHGSQNRYRIFQGRRLVCDIQPVEKSGFTVSELTVNCEVDEPLSLLLAAVLNHYAHRGSQVPLRSRLAQYWKSKQAQLGNA</sequence>
<reference evidence="1" key="1">
    <citation type="journal article" date="2021" name="PeerJ">
        <title>Extensive microbial diversity within the chicken gut microbiome revealed by metagenomics and culture.</title>
        <authorList>
            <person name="Gilroy R."/>
            <person name="Ravi A."/>
            <person name="Getino M."/>
            <person name="Pursley I."/>
            <person name="Horton D.L."/>
            <person name="Alikhan N.F."/>
            <person name="Baker D."/>
            <person name="Gharbi K."/>
            <person name="Hall N."/>
            <person name="Watson M."/>
            <person name="Adriaenssens E.M."/>
            <person name="Foster-Nyarko E."/>
            <person name="Jarju S."/>
            <person name="Secka A."/>
            <person name="Antonio M."/>
            <person name="Oren A."/>
            <person name="Chaudhuri R.R."/>
            <person name="La Ragione R."/>
            <person name="Hildebrand F."/>
            <person name="Pallen M.J."/>
        </authorList>
    </citation>
    <scope>NUCLEOTIDE SEQUENCE</scope>
    <source>
        <strain evidence="1">ChiHejej3B27-2180</strain>
    </source>
</reference>
<evidence type="ECO:0000313" key="2">
    <source>
        <dbReference type="Proteomes" id="UP000886878"/>
    </source>
</evidence>
<proteinExistence type="predicted"/>
<organism evidence="1 2">
    <name type="scientific">Candidatus Limosilactobacillus merdipullorum</name>
    <dbReference type="NCBI Taxonomy" id="2838653"/>
    <lineage>
        <taxon>Bacteria</taxon>
        <taxon>Bacillati</taxon>
        <taxon>Bacillota</taxon>
        <taxon>Bacilli</taxon>
        <taxon>Lactobacillales</taxon>
        <taxon>Lactobacillaceae</taxon>
        <taxon>Limosilactobacillus</taxon>
    </lineage>
</organism>
<dbReference type="InterPro" id="IPR025659">
    <property type="entry name" value="Tubby-like_C"/>
</dbReference>
<dbReference type="EMBL" id="DXGK01000056">
    <property type="protein sequence ID" value="HIW70329.1"/>
    <property type="molecule type" value="Genomic_DNA"/>
</dbReference>
<gene>
    <name evidence="1" type="ORF">H9876_02965</name>
</gene>
<accession>A0A9D1QPD3</accession>
<name>A0A9D1QPD3_9LACO</name>
<comment type="caution">
    <text evidence="1">The sequence shown here is derived from an EMBL/GenBank/DDBJ whole genome shotgun (WGS) entry which is preliminary data.</text>
</comment>
<dbReference type="Proteomes" id="UP000886878">
    <property type="component" value="Unassembled WGS sequence"/>
</dbReference>
<protein>
    <recommendedName>
        <fullName evidence="3">YxjI</fullName>
    </recommendedName>
</protein>
<dbReference type="SUPFAM" id="SSF54518">
    <property type="entry name" value="Tubby C-terminal domain-like"/>
    <property type="match status" value="1"/>
</dbReference>